<dbReference type="Proteomes" id="UP000004509">
    <property type="component" value="Unassembled WGS sequence"/>
</dbReference>
<keyword evidence="5" id="KW-0067">ATP-binding</keyword>
<dbReference type="PANTHER" id="PTHR34273:SF2">
    <property type="entry name" value="METHYLTHIORIBOSE KINASE"/>
    <property type="match status" value="1"/>
</dbReference>
<dbReference type="InterPro" id="IPR011009">
    <property type="entry name" value="Kinase-like_dom_sf"/>
</dbReference>
<proteinExistence type="inferred from homology"/>
<gene>
    <name evidence="6" type="ORF">TREVI0001_2105</name>
</gene>
<evidence type="ECO:0000256" key="5">
    <source>
        <dbReference type="ARBA" id="ARBA00022840"/>
    </source>
</evidence>
<reference evidence="6 7" key="1">
    <citation type="submission" date="2009-07" db="EMBL/GenBank/DDBJ databases">
        <authorList>
            <person name="Madupu R."/>
            <person name="Sebastian Y."/>
            <person name="Durkin A.S."/>
            <person name="Torralba M."/>
            <person name="Methe B."/>
            <person name="Sutton G.G."/>
            <person name="Strausberg R.L."/>
            <person name="Nelson K.E."/>
        </authorList>
    </citation>
    <scope>NUCLEOTIDE SEQUENCE [LARGE SCALE GENOMIC DNA]</scope>
    <source>
        <strain evidence="6 7">ATCC 35580</strain>
    </source>
</reference>
<keyword evidence="4 6" id="KW-0418">Kinase</keyword>
<comment type="similarity">
    <text evidence="1">Belongs to the methylthioribose kinase family.</text>
</comment>
<dbReference type="Gene3D" id="3.30.200.20">
    <property type="entry name" value="Phosphorylase Kinase, domain 1"/>
    <property type="match status" value="1"/>
</dbReference>
<dbReference type="GO" id="GO:0005524">
    <property type="term" value="F:ATP binding"/>
    <property type="evidence" value="ECO:0007669"/>
    <property type="project" value="UniProtKB-KW"/>
</dbReference>
<dbReference type="RefSeq" id="WP_006188856.1">
    <property type="nucleotide sequence ID" value="NZ_ACYH01000037.1"/>
</dbReference>
<evidence type="ECO:0000256" key="2">
    <source>
        <dbReference type="ARBA" id="ARBA00022679"/>
    </source>
</evidence>
<dbReference type="STRING" id="596324.TREVI0001_2105"/>
<dbReference type="PANTHER" id="PTHR34273">
    <property type="entry name" value="METHYLTHIORIBOSE KINASE"/>
    <property type="match status" value="1"/>
</dbReference>
<accession>C8PQK1</accession>
<keyword evidence="2" id="KW-0808">Transferase</keyword>
<organism evidence="6 7">
    <name type="scientific">Treponema vincentii ATCC 35580</name>
    <dbReference type="NCBI Taxonomy" id="596324"/>
    <lineage>
        <taxon>Bacteria</taxon>
        <taxon>Pseudomonadati</taxon>
        <taxon>Spirochaetota</taxon>
        <taxon>Spirochaetia</taxon>
        <taxon>Spirochaetales</taxon>
        <taxon>Treponemataceae</taxon>
        <taxon>Treponema</taxon>
    </lineage>
</organism>
<dbReference type="eggNOG" id="COG4857">
    <property type="taxonomic scope" value="Bacteria"/>
</dbReference>
<evidence type="ECO:0000256" key="3">
    <source>
        <dbReference type="ARBA" id="ARBA00022741"/>
    </source>
</evidence>
<protein>
    <submittedName>
        <fullName evidence="6">Putative S-methyl-5-thioribose kinase</fullName>
    </submittedName>
</protein>
<keyword evidence="3" id="KW-0547">Nucleotide-binding</keyword>
<name>C8PQK1_9SPIR</name>
<sequence>MKEHSLLDTETVKTYLVERRRLFALDEPLDAEEIGDGNINYVFRVRSRTSGKSIIVKQADRLLRSSGRPLDITRSKREAEALRIYAALTPQFIPHFYAYDDGMSAICMEDISYCGNLRKELMAGRLLPVSFAENAASFLADAVFPTSGLFFAAGGKEGAGKSVYQPRTVRNFRNTGVFRTVLQRQKP</sequence>
<dbReference type="EMBL" id="ACYH01000037">
    <property type="protein sequence ID" value="EEV20356.1"/>
    <property type="molecule type" value="Genomic_DNA"/>
</dbReference>
<dbReference type="SUPFAM" id="SSF56112">
    <property type="entry name" value="Protein kinase-like (PK-like)"/>
    <property type="match status" value="1"/>
</dbReference>
<evidence type="ECO:0000256" key="4">
    <source>
        <dbReference type="ARBA" id="ARBA00022777"/>
    </source>
</evidence>
<dbReference type="GO" id="GO:0016301">
    <property type="term" value="F:kinase activity"/>
    <property type="evidence" value="ECO:0007669"/>
    <property type="project" value="UniProtKB-KW"/>
</dbReference>
<dbReference type="AlphaFoldDB" id="C8PQK1"/>
<evidence type="ECO:0000256" key="1">
    <source>
        <dbReference type="ARBA" id="ARBA00010165"/>
    </source>
</evidence>
<evidence type="ECO:0000313" key="7">
    <source>
        <dbReference type="Proteomes" id="UP000004509"/>
    </source>
</evidence>
<evidence type="ECO:0000313" key="6">
    <source>
        <dbReference type="EMBL" id="EEV20356.1"/>
    </source>
</evidence>
<comment type="caution">
    <text evidence="6">The sequence shown here is derived from an EMBL/GenBank/DDBJ whole genome shotgun (WGS) entry which is preliminary data.</text>
</comment>